<evidence type="ECO:0000313" key="3">
    <source>
        <dbReference type="Proteomes" id="UP000006054"/>
    </source>
</evidence>
<sequence length="202" mass="23291">MSVDDIGVMIGSITGVFFPVIVLLISRFINFKKGSRWIILIPSFLILLFFILGFELYNKLIELLLVLLSLITLFVYLDQITKRIIPRSVKYVIGGVYIIPNFFLFILWIFGIGDYLAPIKYADIQSRNYKITIRATGNFSDIQVKCDLRKEYINNLAYKTIDEVLIKEVQIKDLISFEETDNSFVITCKNGEIAKLEKNTQP</sequence>
<protein>
    <submittedName>
        <fullName evidence="2">Uncharacterized protein</fullName>
    </submittedName>
</protein>
<dbReference type="HOGENOM" id="CLU_1352964_0_0_10"/>
<evidence type="ECO:0000256" key="1">
    <source>
        <dbReference type="SAM" id="Phobius"/>
    </source>
</evidence>
<keyword evidence="1" id="KW-0812">Transmembrane</keyword>
<feature type="transmembrane region" description="Helical" evidence="1">
    <location>
        <begin position="37"/>
        <end position="54"/>
    </location>
</feature>
<keyword evidence="1" id="KW-1133">Transmembrane helix</keyword>
<keyword evidence="1" id="KW-0472">Membrane</keyword>
<reference evidence="3" key="1">
    <citation type="submission" date="2012-06" db="EMBL/GenBank/DDBJ databases">
        <title>The complete genome of Flexibacter litoralis DSM 6794.</title>
        <authorList>
            <person name="Lucas S."/>
            <person name="Copeland A."/>
            <person name="Lapidus A."/>
            <person name="Glavina del Rio T."/>
            <person name="Dalin E."/>
            <person name="Tice H."/>
            <person name="Bruce D."/>
            <person name="Goodwin L."/>
            <person name="Pitluck S."/>
            <person name="Peters L."/>
            <person name="Ovchinnikova G."/>
            <person name="Lu M."/>
            <person name="Kyrpides N."/>
            <person name="Mavromatis K."/>
            <person name="Ivanova N."/>
            <person name="Brettin T."/>
            <person name="Detter J.C."/>
            <person name="Han C."/>
            <person name="Larimer F."/>
            <person name="Land M."/>
            <person name="Hauser L."/>
            <person name="Markowitz V."/>
            <person name="Cheng J.-F."/>
            <person name="Hugenholtz P."/>
            <person name="Woyke T."/>
            <person name="Wu D."/>
            <person name="Spring S."/>
            <person name="Lang E."/>
            <person name="Kopitz M."/>
            <person name="Brambilla E."/>
            <person name="Klenk H.-P."/>
            <person name="Eisen J.A."/>
        </authorList>
    </citation>
    <scope>NUCLEOTIDE SEQUENCE [LARGE SCALE GENOMIC DNA]</scope>
    <source>
        <strain evidence="3">ATCC 23117 / DSM 6794 / NBRC 15988 / NCIMB 1366 / Sio-4</strain>
    </source>
</reference>
<dbReference type="Proteomes" id="UP000006054">
    <property type="component" value="Chromosome"/>
</dbReference>
<feature type="transmembrane region" description="Helical" evidence="1">
    <location>
        <begin position="6"/>
        <end position="25"/>
    </location>
</feature>
<dbReference type="AlphaFoldDB" id="I4AQ28"/>
<dbReference type="RefSeq" id="WP_014799487.1">
    <property type="nucleotide sequence ID" value="NC_018018.1"/>
</dbReference>
<evidence type="ECO:0000313" key="2">
    <source>
        <dbReference type="EMBL" id="AFM06063.1"/>
    </source>
</evidence>
<gene>
    <name evidence="2" type="ordered locus">Fleli_3751</name>
</gene>
<dbReference type="STRING" id="880071.Fleli_3751"/>
<keyword evidence="3" id="KW-1185">Reference proteome</keyword>
<dbReference type="EMBL" id="CP003345">
    <property type="protein sequence ID" value="AFM06063.1"/>
    <property type="molecule type" value="Genomic_DNA"/>
</dbReference>
<dbReference type="KEGG" id="fli:Fleli_3751"/>
<feature type="transmembrane region" description="Helical" evidence="1">
    <location>
        <begin position="89"/>
        <end position="110"/>
    </location>
</feature>
<name>I4AQ28_BERLS</name>
<feature type="transmembrane region" description="Helical" evidence="1">
    <location>
        <begin position="60"/>
        <end position="77"/>
    </location>
</feature>
<proteinExistence type="predicted"/>
<organism evidence="2 3">
    <name type="scientific">Bernardetia litoralis (strain ATCC 23117 / DSM 6794 / NBRC 15988 / NCIMB 1366 / Fx l1 / Sio-4)</name>
    <name type="common">Flexibacter litoralis</name>
    <dbReference type="NCBI Taxonomy" id="880071"/>
    <lineage>
        <taxon>Bacteria</taxon>
        <taxon>Pseudomonadati</taxon>
        <taxon>Bacteroidota</taxon>
        <taxon>Cytophagia</taxon>
        <taxon>Cytophagales</taxon>
        <taxon>Bernardetiaceae</taxon>
        <taxon>Bernardetia</taxon>
    </lineage>
</organism>
<accession>I4AQ28</accession>